<accession>A0A2S6N9R2</accession>
<dbReference type="PANTHER" id="PTHR42941:SF1">
    <property type="entry name" value="SLL1037 PROTEIN"/>
    <property type="match status" value="1"/>
</dbReference>
<dbReference type="SUPFAM" id="SSF53850">
    <property type="entry name" value="Periplasmic binding protein-like II"/>
    <property type="match status" value="1"/>
</dbReference>
<dbReference type="PANTHER" id="PTHR42941">
    <property type="entry name" value="SLL1037 PROTEIN"/>
    <property type="match status" value="1"/>
</dbReference>
<keyword evidence="1" id="KW-0732">Signal</keyword>
<dbReference type="EMBL" id="NHRY01000191">
    <property type="protein sequence ID" value="PPQ31356.1"/>
    <property type="molecule type" value="Genomic_DNA"/>
</dbReference>
<dbReference type="Pfam" id="PF16868">
    <property type="entry name" value="NMT1_3"/>
    <property type="match status" value="1"/>
</dbReference>
<gene>
    <name evidence="2" type="ORF">CCS01_17465</name>
</gene>
<evidence type="ECO:0008006" key="4">
    <source>
        <dbReference type="Google" id="ProtNLM"/>
    </source>
</evidence>
<evidence type="ECO:0000256" key="1">
    <source>
        <dbReference type="SAM" id="SignalP"/>
    </source>
</evidence>
<reference evidence="2 3" key="1">
    <citation type="journal article" date="2018" name="Arch. Microbiol.">
        <title>New insights into the metabolic potential of the phototrophic purple bacterium Rhodopila globiformis DSM 161(T) from its draft genome sequence and evidence for a vanadium-dependent nitrogenase.</title>
        <authorList>
            <person name="Imhoff J.F."/>
            <person name="Rahn T."/>
            <person name="Kunzel S."/>
            <person name="Neulinger S.C."/>
        </authorList>
    </citation>
    <scope>NUCLEOTIDE SEQUENCE [LARGE SCALE GENOMIC DNA]</scope>
    <source>
        <strain evidence="2 3">DSM 161</strain>
    </source>
</reference>
<dbReference type="Proteomes" id="UP000239724">
    <property type="component" value="Unassembled WGS sequence"/>
</dbReference>
<protein>
    <recommendedName>
        <fullName evidence="4">TRAP transporter substrate-binding protein</fullName>
    </recommendedName>
</protein>
<feature type="chain" id="PRO_5015622971" description="TRAP transporter substrate-binding protein" evidence="1">
    <location>
        <begin position="37"/>
        <end position="381"/>
    </location>
</feature>
<sequence>MKRPSMPGLTSRCRRAGLLRTRLAAAAMLLPLLAHAQTAAPAPSRIAQAPNATVGLIGGPAGSTDARIAADMAIVLDDADRLRILPIQGEGSVQNIADLAYLKGVDVAIVQTDALAQTMQRAIIAREGSVQYIAKLFQEEIHILARKNIAGPNDLNGQKVEIGPVGSGGDMTARTLLDELHVKAALHNDPASIALERLRQGDSAAMILVGGAPIPLLQTVPPGTGLHFLPIPLNAQLVENYLPSKLGPQQYPSLMGTGEPVDTVAVGAALITLSAPPDSLRAKRVNRFVDTLFERFAQFRQPGLHPKWSEVSLSAQLPGWTRYPEAQLQVKYVDQARENKLRASFDTYLQQSGQPEAGMDADRRQALFQDFLRWRDKQKPP</sequence>
<name>A0A2S6N9R2_RHOGL</name>
<evidence type="ECO:0000313" key="3">
    <source>
        <dbReference type="Proteomes" id="UP000239724"/>
    </source>
</evidence>
<keyword evidence="3" id="KW-1185">Reference proteome</keyword>
<dbReference type="InterPro" id="IPR011852">
    <property type="entry name" value="TRAP_TAXI"/>
</dbReference>
<organism evidence="2 3">
    <name type="scientific">Rhodopila globiformis</name>
    <name type="common">Rhodopseudomonas globiformis</name>
    <dbReference type="NCBI Taxonomy" id="1071"/>
    <lineage>
        <taxon>Bacteria</taxon>
        <taxon>Pseudomonadati</taxon>
        <taxon>Pseudomonadota</taxon>
        <taxon>Alphaproteobacteria</taxon>
        <taxon>Acetobacterales</taxon>
        <taxon>Acetobacteraceae</taxon>
        <taxon>Rhodopila</taxon>
    </lineage>
</organism>
<evidence type="ECO:0000313" key="2">
    <source>
        <dbReference type="EMBL" id="PPQ31356.1"/>
    </source>
</evidence>
<feature type="signal peptide" evidence="1">
    <location>
        <begin position="1"/>
        <end position="36"/>
    </location>
</feature>
<proteinExistence type="predicted"/>
<dbReference type="Gene3D" id="3.40.190.10">
    <property type="entry name" value="Periplasmic binding protein-like II"/>
    <property type="match status" value="2"/>
</dbReference>
<dbReference type="AlphaFoldDB" id="A0A2S6N9R2"/>
<comment type="caution">
    <text evidence="2">The sequence shown here is derived from an EMBL/GenBank/DDBJ whole genome shotgun (WGS) entry which is preliminary data.</text>
</comment>